<dbReference type="SUPFAM" id="SSF53850">
    <property type="entry name" value="Periplasmic binding protein-like II"/>
    <property type="match status" value="1"/>
</dbReference>
<feature type="chain" id="PRO_5037639039" evidence="5">
    <location>
        <begin position="29"/>
        <end position="524"/>
    </location>
</feature>
<feature type="signal peptide" evidence="5">
    <location>
        <begin position="1"/>
        <end position="28"/>
    </location>
</feature>
<sequence>MKTFVFRWLAAMALSVGFAVGAVAQAKAAELRIGMDGAISSIDPLYHNNGNNLMVSAHIFDPLVDRDEKGELIPGLAQSWQLVNDRLWEFKLRPGVRFHDGAPLTTGDIKFSLQRPPKVPNSPSSYVGYVRSIERIIQVDELTLQIETEAPDPELPRDLSYVYIQSKKAAEGKTTDDFNKGVAAVGTGPFKFVEYIPGRQIVLARNDDYWRGVSNWEKVTILPIKNSAARLAALLTGDVDVASGIPTVDLPKLRQNPKIAIVSGPQNRVFYLQVDHRDQSPMTFDNDGNVLAKNPLQDLRVRQAMSKAINRELLIDRLLEGQGTPAGEAIPPGFRGSNPKLIADAYDPEGAKKLLTDAGFPDGFRLILHGANDRYAFDESMPQAIAQMFSRIGIKSEIELSPNSLFRKRGKAGELSLQFGGWGNSSAVSMLVAVMHSPDKEKGFGSSNRGRYSNSEFDEFLEQTLATMNPEERLASIRKATEMAMKDLAVIPLFWTEFAWGMRNDLLMKPNSRGLTFAKDVKPN</sequence>
<dbReference type="Gene3D" id="3.40.190.10">
    <property type="entry name" value="Periplasmic binding protein-like II"/>
    <property type="match status" value="1"/>
</dbReference>
<feature type="domain" description="Solute-binding protein family 5" evidence="6">
    <location>
        <begin position="71"/>
        <end position="426"/>
    </location>
</feature>
<comment type="similarity">
    <text evidence="2">Belongs to the bacterial solute-binding protein 5 family.</text>
</comment>
<dbReference type="GO" id="GO:0030288">
    <property type="term" value="C:outer membrane-bounded periplasmic space"/>
    <property type="evidence" value="ECO:0007669"/>
    <property type="project" value="UniProtKB-ARBA"/>
</dbReference>
<gene>
    <name evidence="7" type="ORF">HBA54_20400</name>
</gene>
<comment type="caution">
    <text evidence="7">The sequence shown here is derived from an EMBL/GenBank/DDBJ whole genome shotgun (WGS) entry which is preliminary data.</text>
</comment>
<evidence type="ECO:0000313" key="7">
    <source>
        <dbReference type="EMBL" id="NIA70964.1"/>
    </source>
</evidence>
<proteinExistence type="inferred from homology"/>
<dbReference type="RefSeq" id="WP_167228097.1">
    <property type="nucleotide sequence ID" value="NZ_JAAQPH010000017.1"/>
</dbReference>
<dbReference type="EMBL" id="JAAQPH010000017">
    <property type="protein sequence ID" value="NIA70964.1"/>
    <property type="molecule type" value="Genomic_DNA"/>
</dbReference>
<dbReference type="GO" id="GO:0015833">
    <property type="term" value="P:peptide transport"/>
    <property type="evidence" value="ECO:0007669"/>
    <property type="project" value="TreeGrafter"/>
</dbReference>
<dbReference type="Gene3D" id="3.10.105.10">
    <property type="entry name" value="Dipeptide-binding Protein, Domain 3"/>
    <property type="match status" value="1"/>
</dbReference>
<dbReference type="PIRSF" id="PIRSF002741">
    <property type="entry name" value="MppA"/>
    <property type="match status" value="1"/>
</dbReference>
<evidence type="ECO:0000313" key="8">
    <source>
        <dbReference type="Proteomes" id="UP000761264"/>
    </source>
</evidence>
<dbReference type="Pfam" id="PF00496">
    <property type="entry name" value="SBP_bac_5"/>
    <property type="match status" value="1"/>
</dbReference>
<evidence type="ECO:0000256" key="4">
    <source>
        <dbReference type="ARBA" id="ARBA00022729"/>
    </source>
</evidence>
<dbReference type="InterPro" id="IPR000914">
    <property type="entry name" value="SBP_5_dom"/>
</dbReference>
<dbReference type="Gene3D" id="3.90.76.10">
    <property type="entry name" value="Dipeptide-binding Protein, Domain 1"/>
    <property type="match status" value="1"/>
</dbReference>
<dbReference type="PANTHER" id="PTHR30290">
    <property type="entry name" value="PERIPLASMIC BINDING COMPONENT OF ABC TRANSPORTER"/>
    <property type="match status" value="1"/>
</dbReference>
<keyword evidence="8" id="KW-1185">Reference proteome</keyword>
<protein>
    <submittedName>
        <fullName evidence="7">ABC transporter substrate-binding protein</fullName>
    </submittedName>
</protein>
<dbReference type="Proteomes" id="UP000761264">
    <property type="component" value="Unassembled WGS sequence"/>
</dbReference>
<dbReference type="InterPro" id="IPR030678">
    <property type="entry name" value="Peptide/Ni-bd"/>
</dbReference>
<evidence type="ECO:0000256" key="1">
    <source>
        <dbReference type="ARBA" id="ARBA00004418"/>
    </source>
</evidence>
<keyword evidence="4 5" id="KW-0732">Signal</keyword>
<name>A0A967KCN2_9PROT</name>
<dbReference type="CDD" id="cd08498">
    <property type="entry name" value="PBP2_NikA_DppA_OppA_like_2"/>
    <property type="match status" value="1"/>
</dbReference>
<dbReference type="GO" id="GO:0043190">
    <property type="term" value="C:ATP-binding cassette (ABC) transporter complex"/>
    <property type="evidence" value="ECO:0007669"/>
    <property type="project" value="InterPro"/>
</dbReference>
<evidence type="ECO:0000256" key="5">
    <source>
        <dbReference type="SAM" id="SignalP"/>
    </source>
</evidence>
<evidence type="ECO:0000256" key="2">
    <source>
        <dbReference type="ARBA" id="ARBA00005695"/>
    </source>
</evidence>
<dbReference type="AlphaFoldDB" id="A0A967KCN2"/>
<dbReference type="InterPro" id="IPR039424">
    <property type="entry name" value="SBP_5"/>
</dbReference>
<accession>A0A967KCN2</accession>
<organism evidence="7 8">
    <name type="scientific">Pelagibius litoralis</name>
    <dbReference type="NCBI Taxonomy" id="374515"/>
    <lineage>
        <taxon>Bacteria</taxon>
        <taxon>Pseudomonadati</taxon>
        <taxon>Pseudomonadota</taxon>
        <taxon>Alphaproteobacteria</taxon>
        <taxon>Rhodospirillales</taxon>
        <taxon>Rhodovibrionaceae</taxon>
        <taxon>Pelagibius</taxon>
    </lineage>
</organism>
<evidence type="ECO:0000256" key="3">
    <source>
        <dbReference type="ARBA" id="ARBA00022448"/>
    </source>
</evidence>
<keyword evidence="3" id="KW-0813">Transport</keyword>
<comment type="subcellular location">
    <subcellularLocation>
        <location evidence="1">Periplasm</location>
    </subcellularLocation>
</comment>
<evidence type="ECO:0000259" key="6">
    <source>
        <dbReference type="Pfam" id="PF00496"/>
    </source>
</evidence>
<reference evidence="7" key="1">
    <citation type="submission" date="2020-03" db="EMBL/GenBank/DDBJ databases">
        <title>Genome of Pelagibius litoralis DSM 21314T.</title>
        <authorList>
            <person name="Wang G."/>
        </authorList>
    </citation>
    <scope>NUCLEOTIDE SEQUENCE</scope>
    <source>
        <strain evidence="7">DSM 21314</strain>
    </source>
</reference>
<dbReference type="GO" id="GO:1904680">
    <property type="term" value="F:peptide transmembrane transporter activity"/>
    <property type="evidence" value="ECO:0007669"/>
    <property type="project" value="TreeGrafter"/>
</dbReference>
<dbReference type="PANTHER" id="PTHR30290:SF9">
    <property type="entry name" value="OLIGOPEPTIDE-BINDING PROTEIN APPA"/>
    <property type="match status" value="1"/>
</dbReference>